<reference evidence="7 8" key="1">
    <citation type="journal article" date="2005" name="Nucleic Acids Res.">
        <title>Genomic blueprint of Hahella chejuensis, a marine microbe producing an algicidal agent.</title>
        <authorList>
            <person name="Jeong H."/>
            <person name="Yim J.H."/>
            <person name="Lee C."/>
            <person name="Choi S.-H."/>
            <person name="Park Y.K."/>
            <person name="Yoon S.H."/>
            <person name="Hur C.-G."/>
            <person name="Kang H.-Y."/>
            <person name="Kim D."/>
            <person name="Lee H.H."/>
            <person name="Park K.H."/>
            <person name="Park S.-H."/>
            <person name="Park H.-S."/>
            <person name="Lee H.K."/>
            <person name="Oh T.K."/>
            <person name="Kim J.F."/>
        </authorList>
    </citation>
    <scope>NUCLEOTIDE SEQUENCE [LARGE SCALE GENOMIC DNA]</scope>
    <source>
        <strain evidence="7 8">KCTC 2396</strain>
    </source>
</reference>
<dbReference type="AlphaFoldDB" id="Q2SAX5"/>
<dbReference type="InterPro" id="IPR006026">
    <property type="entry name" value="Peptidase_Metallo"/>
</dbReference>
<dbReference type="GO" id="GO:0008270">
    <property type="term" value="F:zinc ion binding"/>
    <property type="evidence" value="ECO:0007669"/>
    <property type="project" value="InterPro"/>
</dbReference>
<organism evidence="7 8">
    <name type="scientific">Hahella chejuensis (strain KCTC 2396)</name>
    <dbReference type="NCBI Taxonomy" id="349521"/>
    <lineage>
        <taxon>Bacteria</taxon>
        <taxon>Pseudomonadati</taxon>
        <taxon>Pseudomonadota</taxon>
        <taxon>Gammaproteobacteria</taxon>
        <taxon>Oceanospirillales</taxon>
        <taxon>Hahellaceae</taxon>
        <taxon>Hahella</taxon>
    </lineage>
</organism>
<evidence type="ECO:0000256" key="2">
    <source>
        <dbReference type="ARBA" id="ARBA00022723"/>
    </source>
</evidence>
<keyword evidence="8" id="KW-1185">Reference proteome</keyword>
<evidence type="ECO:0000256" key="3">
    <source>
        <dbReference type="ARBA" id="ARBA00022801"/>
    </source>
</evidence>
<dbReference type="OrthoDB" id="574310at2"/>
<dbReference type="InterPro" id="IPR021190">
    <property type="entry name" value="Pept_M10A"/>
</dbReference>
<dbReference type="GO" id="GO:0030198">
    <property type="term" value="P:extracellular matrix organization"/>
    <property type="evidence" value="ECO:0007669"/>
    <property type="project" value="TreeGrafter"/>
</dbReference>
<keyword evidence="3" id="KW-0378">Hydrolase</keyword>
<evidence type="ECO:0000259" key="6">
    <source>
        <dbReference type="SMART" id="SM00235"/>
    </source>
</evidence>
<dbReference type="InterPro" id="IPR024079">
    <property type="entry name" value="MetalloPept_cat_dom_sf"/>
</dbReference>
<proteinExistence type="predicted"/>
<evidence type="ECO:0000313" key="8">
    <source>
        <dbReference type="Proteomes" id="UP000000238"/>
    </source>
</evidence>
<dbReference type="InterPro" id="IPR011635">
    <property type="entry name" value="CARDB"/>
</dbReference>
<keyword evidence="4" id="KW-0862">Zinc</keyword>
<dbReference type="Proteomes" id="UP000000238">
    <property type="component" value="Chromosome"/>
</dbReference>
<dbReference type="InterPro" id="IPR013783">
    <property type="entry name" value="Ig-like_fold"/>
</dbReference>
<dbReference type="SUPFAM" id="SSF55486">
    <property type="entry name" value="Metalloproteases ('zincins'), catalytic domain"/>
    <property type="match status" value="1"/>
</dbReference>
<dbReference type="Gene3D" id="2.60.40.10">
    <property type="entry name" value="Immunoglobulins"/>
    <property type="match status" value="1"/>
</dbReference>
<sequence>MYRQAIHKLLSGLSDARLVLLATLCFATPFAGAYTYRTCDGNAIKWNGNQTTMYISTTSFPAGSTWDSRLQNAMWHWNNVKGSRFLYYVNRDTDGSHNDNNGRNEVYLDNSLGGGVLAVTVTRYHCYWLFGYQYGIDETDIGFNNNISWNLGSLNYSNLGSPYSFESVALHELGHALGLLHENRWMATMNSYYPNSGPLGHYKEWDPLADDRLGSRVIYPDSTTETDIAGSAFKRTGTGTSGLVSSPTYAYRGTNVTIQFTFSNQSTATKSFDISFYLSTNDYISTGDTYLGSNYGAWGSEGFTGTFSRTLYIPTTVAPGTYWLGFIVDPNNAISEAVESNNYMEMPRSITIY</sequence>
<dbReference type="HOGENOM" id="CLU_749598_0_0_6"/>
<dbReference type="CDD" id="cd04279">
    <property type="entry name" value="ZnMc_MMP_like_1"/>
    <property type="match status" value="1"/>
</dbReference>
<evidence type="ECO:0000256" key="5">
    <source>
        <dbReference type="ARBA" id="ARBA00023049"/>
    </source>
</evidence>
<dbReference type="PANTHER" id="PTHR10201">
    <property type="entry name" value="MATRIX METALLOPROTEINASE"/>
    <property type="match status" value="1"/>
</dbReference>
<gene>
    <name evidence="7" type="ordered locus">HCH_05538</name>
</gene>
<dbReference type="GO" id="GO:0030574">
    <property type="term" value="P:collagen catabolic process"/>
    <property type="evidence" value="ECO:0007669"/>
    <property type="project" value="TreeGrafter"/>
</dbReference>
<dbReference type="Gene3D" id="3.40.390.10">
    <property type="entry name" value="Collagenase (Catalytic Domain)"/>
    <property type="match status" value="1"/>
</dbReference>
<dbReference type="InterPro" id="IPR001818">
    <property type="entry name" value="Pept_M10_metallopeptidase"/>
</dbReference>
<keyword evidence="2" id="KW-0479">Metal-binding</keyword>
<dbReference type="GO" id="GO:0006508">
    <property type="term" value="P:proteolysis"/>
    <property type="evidence" value="ECO:0007669"/>
    <property type="project" value="UniProtKB-KW"/>
</dbReference>
<evidence type="ECO:0000256" key="4">
    <source>
        <dbReference type="ARBA" id="ARBA00022833"/>
    </source>
</evidence>
<dbReference type="GO" id="GO:0004222">
    <property type="term" value="F:metalloendopeptidase activity"/>
    <property type="evidence" value="ECO:0007669"/>
    <property type="project" value="InterPro"/>
</dbReference>
<evidence type="ECO:0000256" key="1">
    <source>
        <dbReference type="ARBA" id="ARBA00022670"/>
    </source>
</evidence>
<protein>
    <recommendedName>
        <fullName evidence="6">Peptidase metallopeptidase domain-containing protein</fullName>
    </recommendedName>
</protein>
<accession>Q2SAX5</accession>
<dbReference type="eggNOG" id="COG1572">
    <property type="taxonomic scope" value="Bacteria"/>
</dbReference>
<name>Q2SAX5_HAHCH</name>
<dbReference type="PANTHER" id="PTHR10201:SF323">
    <property type="entry name" value="MATRIX METALLOPROTEINASE-21"/>
    <property type="match status" value="1"/>
</dbReference>
<dbReference type="PRINTS" id="PR00138">
    <property type="entry name" value="MATRIXIN"/>
</dbReference>
<dbReference type="Pfam" id="PF07705">
    <property type="entry name" value="CARDB"/>
    <property type="match status" value="1"/>
</dbReference>
<keyword evidence="1" id="KW-0645">Protease</keyword>
<keyword evidence="5" id="KW-0482">Metalloprotease</keyword>
<dbReference type="RefSeq" id="WP_011399262.1">
    <property type="nucleotide sequence ID" value="NC_007645.1"/>
</dbReference>
<dbReference type="EMBL" id="CP000155">
    <property type="protein sequence ID" value="ABC32199.1"/>
    <property type="molecule type" value="Genomic_DNA"/>
</dbReference>
<evidence type="ECO:0000313" key="7">
    <source>
        <dbReference type="EMBL" id="ABC32199.1"/>
    </source>
</evidence>
<dbReference type="SMART" id="SM00235">
    <property type="entry name" value="ZnMc"/>
    <property type="match status" value="1"/>
</dbReference>
<feature type="domain" description="Peptidase metallopeptidase" evidence="6">
    <location>
        <begin position="42"/>
        <end position="221"/>
    </location>
</feature>
<dbReference type="KEGG" id="hch:HCH_05538"/>
<dbReference type="GO" id="GO:0031012">
    <property type="term" value="C:extracellular matrix"/>
    <property type="evidence" value="ECO:0007669"/>
    <property type="project" value="InterPro"/>
</dbReference>
<dbReference type="Pfam" id="PF00413">
    <property type="entry name" value="Peptidase_M10"/>
    <property type="match status" value="1"/>
</dbReference>